<accession>A0A9W8K8S6</accession>
<dbReference type="InterPro" id="IPR009072">
    <property type="entry name" value="Histone-fold"/>
</dbReference>
<evidence type="ECO:0000256" key="6">
    <source>
        <dbReference type="ARBA" id="ARBA00038129"/>
    </source>
</evidence>
<keyword evidence="4" id="KW-0804">Transcription</keyword>
<gene>
    <name evidence="10" type="ORF">NLJ89_g4413</name>
</gene>
<dbReference type="OrthoDB" id="1272441at2759"/>
<keyword evidence="5" id="KW-0539">Nucleus</keyword>
<name>A0A9W8K8S6_9AGAR</name>
<evidence type="ECO:0000259" key="9">
    <source>
        <dbReference type="Pfam" id="PF14033"/>
    </source>
</evidence>
<dbReference type="Gene3D" id="1.10.20.10">
    <property type="entry name" value="Histone, subunit A"/>
    <property type="match status" value="1"/>
</dbReference>
<evidence type="ECO:0000259" key="8">
    <source>
        <dbReference type="Pfam" id="PF00808"/>
    </source>
</evidence>
<dbReference type="AlphaFoldDB" id="A0A9W8K8S6"/>
<evidence type="ECO:0000256" key="4">
    <source>
        <dbReference type="ARBA" id="ARBA00023163"/>
    </source>
</evidence>
<sequence length="653" mass="73244">MSSQPFVQPGEPLNDFLKSFWERQIHAAETETPDYRHPPLPLARIKKVMKSDPDVKMIAADAPILFCKACEIFIAEITARAFIVADSNKRRTLSRADIAKALSKSDQFDFLIDIVPREEANFGGSSTNPNGAGSSKKVGKQDQGTPGVGDAPAELEGGEGGVRSGSEVLEQVFDDTIAAKWKSEAMAQDARGVSEAMTDWVIDELRYKAKIFEQTGAVSVFTGDVVKSDSVLPESFKLELQAAVKPLEDIPAKDKDWHPGSKEKVLDLVHPSLFPLVYGRSKVLESGRTTLEGCIAQCGEGVVIPVPSEEESTVEAPYYNYSIKQPYSRKFQWLPCEVDISSEKAKITSYINNLHPEKHKALYALIEQVVDAAIPLWNMSLAPTIACAWKPRIHYVGSYSEIVQPEPAPFRPPIDPPQLNLREQFKEKGLQVIVKLANIELGPEKKTYMGGTWHVEGQLNEHICATALYYYSNVNITDSTLAFRQQTNAEDANEMPYEQDEHAFLTDIFGCQNWQPGVQNVGGVHTREGRLLTFPNILQHQVQPFGLKDSTKPGHRKILALFLVDPHMRVLSTANVPPQQKEWWVERLHEVRTGLDKLPRELRDEVFNEVRDGFPISLKEAKELREELMEERKAFEIKHDSAFKGIQFSLCEH</sequence>
<evidence type="ECO:0000256" key="5">
    <source>
        <dbReference type="ARBA" id="ARBA00023242"/>
    </source>
</evidence>
<dbReference type="PANTHER" id="PTHR33119">
    <property type="entry name" value="IFI3P"/>
    <property type="match status" value="1"/>
</dbReference>
<organism evidence="10 11">
    <name type="scientific">Agrocybe chaxingu</name>
    <dbReference type="NCBI Taxonomy" id="84603"/>
    <lineage>
        <taxon>Eukaryota</taxon>
        <taxon>Fungi</taxon>
        <taxon>Dikarya</taxon>
        <taxon>Basidiomycota</taxon>
        <taxon>Agaricomycotina</taxon>
        <taxon>Agaricomycetes</taxon>
        <taxon>Agaricomycetidae</taxon>
        <taxon>Agaricales</taxon>
        <taxon>Agaricineae</taxon>
        <taxon>Strophariaceae</taxon>
        <taxon>Agrocybe</taxon>
    </lineage>
</organism>
<comment type="caution">
    <text evidence="10">The sequence shown here is derived from an EMBL/GenBank/DDBJ whole genome shotgun (WGS) entry which is preliminary data.</text>
</comment>
<feature type="domain" description="Transcription factor CBF/NF-Y/archaeal histone" evidence="8">
    <location>
        <begin position="40"/>
        <end position="102"/>
    </location>
</feature>
<evidence type="ECO:0000256" key="2">
    <source>
        <dbReference type="ARBA" id="ARBA00023015"/>
    </source>
</evidence>
<feature type="region of interest" description="Disordered" evidence="7">
    <location>
        <begin position="121"/>
        <end position="162"/>
    </location>
</feature>
<evidence type="ECO:0000313" key="11">
    <source>
        <dbReference type="Proteomes" id="UP001148786"/>
    </source>
</evidence>
<dbReference type="GO" id="GO:0003677">
    <property type="term" value="F:DNA binding"/>
    <property type="evidence" value="ECO:0007669"/>
    <property type="project" value="UniProtKB-KW"/>
</dbReference>
<evidence type="ECO:0000313" key="10">
    <source>
        <dbReference type="EMBL" id="KAJ3510899.1"/>
    </source>
</evidence>
<reference evidence="10" key="1">
    <citation type="submission" date="2022-07" db="EMBL/GenBank/DDBJ databases">
        <title>Genome Sequence of Agrocybe chaxingu.</title>
        <authorList>
            <person name="Buettner E."/>
        </authorList>
    </citation>
    <scope>NUCLEOTIDE SEQUENCE</scope>
    <source>
        <strain evidence="10">MP-N11</strain>
    </source>
</reference>
<evidence type="ECO:0000256" key="1">
    <source>
        <dbReference type="ARBA" id="ARBA00004123"/>
    </source>
</evidence>
<dbReference type="InterPro" id="IPR003958">
    <property type="entry name" value="CBFA_NFYB_domain"/>
</dbReference>
<feature type="compositionally biased region" description="Polar residues" evidence="7">
    <location>
        <begin position="123"/>
        <end position="133"/>
    </location>
</feature>
<dbReference type="InterPro" id="IPR049192">
    <property type="entry name" value="DUF4246_C"/>
</dbReference>
<evidence type="ECO:0008006" key="12">
    <source>
        <dbReference type="Google" id="ProtNLM"/>
    </source>
</evidence>
<dbReference type="PANTHER" id="PTHR33119:SF1">
    <property type="entry name" value="FE2OG DIOXYGENASE DOMAIN-CONTAINING PROTEIN"/>
    <property type="match status" value="1"/>
</dbReference>
<keyword evidence="2" id="KW-0805">Transcription regulation</keyword>
<proteinExistence type="inferred from homology"/>
<feature type="domain" description="DUF4246" evidence="9">
    <location>
        <begin position="195"/>
        <end position="586"/>
    </location>
</feature>
<dbReference type="CDD" id="cd22908">
    <property type="entry name" value="HFD_NFYC-like"/>
    <property type="match status" value="1"/>
</dbReference>
<dbReference type="SUPFAM" id="SSF47113">
    <property type="entry name" value="Histone-fold"/>
    <property type="match status" value="1"/>
</dbReference>
<dbReference type="Pfam" id="PF14033">
    <property type="entry name" value="DUF4246"/>
    <property type="match status" value="1"/>
</dbReference>
<keyword evidence="11" id="KW-1185">Reference proteome</keyword>
<comment type="similarity">
    <text evidence="6">Belongs to the NFYC/HAP5 subunit family.</text>
</comment>
<dbReference type="Proteomes" id="UP001148786">
    <property type="component" value="Unassembled WGS sequence"/>
</dbReference>
<dbReference type="GO" id="GO:0046982">
    <property type="term" value="F:protein heterodimerization activity"/>
    <property type="evidence" value="ECO:0007669"/>
    <property type="project" value="InterPro"/>
</dbReference>
<evidence type="ECO:0000256" key="7">
    <source>
        <dbReference type="SAM" id="MobiDB-lite"/>
    </source>
</evidence>
<dbReference type="EMBL" id="JANKHO010000363">
    <property type="protein sequence ID" value="KAJ3510899.1"/>
    <property type="molecule type" value="Genomic_DNA"/>
</dbReference>
<dbReference type="FunFam" id="1.10.20.10:FF:000062">
    <property type="entry name" value="Nuclear transcription factor Y subunit C"/>
    <property type="match status" value="1"/>
</dbReference>
<comment type="subcellular location">
    <subcellularLocation>
        <location evidence="1">Nucleus</location>
    </subcellularLocation>
</comment>
<dbReference type="Pfam" id="PF00808">
    <property type="entry name" value="CBFD_NFYB_HMF"/>
    <property type="match status" value="1"/>
</dbReference>
<keyword evidence="3" id="KW-0238">DNA-binding</keyword>
<dbReference type="InterPro" id="IPR025340">
    <property type="entry name" value="DUF4246"/>
</dbReference>
<protein>
    <recommendedName>
        <fullName evidence="12">Transcription factor CBF/NF-Y/archaeal histone domain-containing protein</fullName>
    </recommendedName>
</protein>
<evidence type="ECO:0000256" key="3">
    <source>
        <dbReference type="ARBA" id="ARBA00023125"/>
    </source>
</evidence>
<dbReference type="GO" id="GO:0005634">
    <property type="term" value="C:nucleus"/>
    <property type="evidence" value="ECO:0007669"/>
    <property type="project" value="UniProtKB-SubCell"/>
</dbReference>